<protein>
    <recommendedName>
        <fullName evidence="1">DUF6933 domain-containing protein</fullName>
    </recommendedName>
</protein>
<accession>A0AA96WSM0</accession>
<reference evidence="2" key="1">
    <citation type="journal article" date="2023" name="Plants (Basel)">
        <title>Genomic Analysis of Leptolyngbya boryana CZ1 Reveals Efficient Carbon Fixation Modules.</title>
        <authorList>
            <person name="Bai X."/>
            <person name="Wang H."/>
            <person name="Cheng W."/>
            <person name="Wang J."/>
            <person name="Ma M."/>
            <person name="Hu H."/>
            <person name="Song Z."/>
            <person name="Ma H."/>
            <person name="Fan Y."/>
            <person name="Du C."/>
            <person name="Xu J."/>
        </authorList>
    </citation>
    <scope>NUCLEOTIDE SEQUENCE</scope>
    <source>
        <strain evidence="2">CZ1</strain>
    </source>
</reference>
<dbReference type="AlphaFoldDB" id="A0AA96WSM0"/>
<dbReference type="EMBL" id="CP130144">
    <property type="protein sequence ID" value="WNZ45286.1"/>
    <property type="molecule type" value="Genomic_DNA"/>
</dbReference>
<proteinExistence type="predicted"/>
<evidence type="ECO:0000313" key="2">
    <source>
        <dbReference type="EMBL" id="WNZ45286.1"/>
    </source>
</evidence>
<organism evidence="2">
    <name type="scientific">Leptolyngbya boryana CZ1</name>
    <dbReference type="NCBI Taxonomy" id="3060204"/>
    <lineage>
        <taxon>Bacteria</taxon>
        <taxon>Bacillati</taxon>
        <taxon>Cyanobacteriota</taxon>
        <taxon>Cyanophyceae</taxon>
        <taxon>Leptolyngbyales</taxon>
        <taxon>Leptolyngbyaceae</taxon>
        <taxon>Leptolyngbya group</taxon>
        <taxon>Leptolyngbya</taxon>
    </lineage>
</organism>
<reference evidence="2" key="2">
    <citation type="submission" date="2023-07" db="EMBL/GenBank/DDBJ databases">
        <authorList>
            <person name="Bai X.-H."/>
            <person name="Wang H.-H."/>
            <person name="Wang J."/>
            <person name="Ma M.-Y."/>
            <person name="Hu H.-H."/>
            <person name="Song Z.-L."/>
            <person name="Ma H.-G."/>
            <person name="Fan Y."/>
            <person name="Du C.-Y."/>
            <person name="Xu J.-C."/>
        </authorList>
    </citation>
    <scope>NUCLEOTIDE SEQUENCE</scope>
    <source>
        <strain evidence="2">CZ1</strain>
    </source>
</reference>
<dbReference type="InterPro" id="IPR053864">
    <property type="entry name" value="DUF6933"/>
</dbReference>
<gene>
    <name evidence="2" type="ORF">Q2T42_26205</name>
</gene>
<sequence length="112" mass="12655">MNRNFCFGLFCLSFDTALGSQVGLSHENACNTFANGIILALIRINPAGGYHSENCLRQTFVAEQVEIELIDRVVQRFENTQIAKTQDRSTLGCLNDVIRYLKWLSDREQDAP</sequence>
<evidence type="ECO:0000259" key="1">
    <source>
        <dbReference type="Pfam" id="PF22016"/>
    </source>
</evidence>
<dbReference type="RefSeq" id="WP_316427004.1">
    <property type="nucleotide sequence ID" value="NZ_CP130144.1"/>
</dbReference>
<name>A0AA96WSM0_LEPBY</name>
<feature type="domain" description="DUF6933" evidence="1">
    <location>
        <begin position="54"/>
        <end position="108"/>
    </location>
</feature>
<dbReference type="Pfam" id="PF22016">
    <property type="entry name" value="DUF6933"/>
    <property type="match status" value="1"/>
</dbReference>